<gene>
    <name evidence="3" type="ORF">NXS10_00545</name>
</gene>
<dbReference type="Proteomes" id="UP001206548">
    <property type="component" value="Unassembled WGS sequence"/>
</dbReference>
<evidence type="ECO:0000313" key="4">
    <source>
        <dbReference type="Proteomes" id="UP001206548"/>
    </source>
</evidence>
<dbReference type="PROSITE" id="PS51257">
    <property type="entry name" value="PROKAR_LIPOPROTEIN"/>
    <property type="match status" value="1"/>
</dbReference>
<proteinExistence type="predicted"/>
<keyword evidence="4" id="KW-1185">Reference proteome</keyword>
<dbReference type="RefSeq" id="WP_259136533.1">
    <property type="nucleotide sequence ID" value="NZ_JANUXX010000001.1"/>
</dbReference>
<feature type="chain" id="PRO_5047332901" evidence="2">
    <location>
        <begin position="20"/>
        <end position="203"/>
    </location>
</feature>
<evidence type="ECO:0000256" key="1">
    <source>
        <dbReference type="ARBA" id="ARBA00022729"/>
    </source>
</evidence>
<dbReference type="InterPro" id="IPR037873">
    <property type="entry name" value="BamE-like"/>
</dbReference>
<name>A0ABT2F4R7_9STRE</name>
<dbReference type="InterPro" id="IPR024418">
    <property type="entry name" value="DUF3862"/>
</dbReference>
<protein>
    <submittedName>
        <fullName evidence="3">DUF3862 domain-containing protein</fullName>
    </submittedName>
</protein>
<reference evidence="3 4" key="1">
    <citation type="journal article" date="2023" name="Int. J. Syst. Evol. Microbiol.">
        <title>Streptococcus sciuri sp. nov., Staphylococcus marylandisciuri sp. nov. and Staphylococcus americanisciuri sp. nov., isolated from faeces of eastern grey squirrel (Sciurus carolinensis).</title>
        <authorList>
            <person name="Volokhov D.V."/>
            <person name="Zagorodnyaya T.A."/>
            <person name="Furtak V.A."/>
            <person name="Nattanmai G."/>
            <person name="Randall L."/>
            <person name="Jose S."/>
            <person name="Gao Y."/>
            <person name="Eisenberg T."/>
            <person name="Delmonte P."/>
            <person name="Blom J."/>
            <person name="Mitchell K.K."/>
        </authorList>
    </citation>
    <scope>NUCLEOTIDE SEQUENCE [LARGE SCALE GENOMIC DNA]</scope>
    <source>
        <strain evidence="3 4">SQ9-PEA</strain>
    </source>
</reference>
<keyword evidence="1 2" id="KW-0732">Signal</keyword>
<evidence type="ECO:0000256" key="2">
    <source>
        <dbReference type="SAM" id="SignalP"/>
    </source>
</evidence>
<feature type="signal peptide" evidence="2">
    <location>
        <begin position="1"/>
        <end position="19"/>
    </location>
</feature>
<dbReference type="Pfam" id="PF12978">
    <property type="entry name" value="DUF3862"/>
    <property type="match status" value="1"/>
</dbReference>
<evidence type="ECO:0000313" key="3">
    <source>
        <dbReference type="EMBL" id="MCS4487471.1"/>
    </source>
</evidence>
<comment type="caution">
    <text evidence="3">The sequence shown here is derived from an EMBL/GenBank/DDBJ whole genome shotgun (WGS) entry which is preliminary data.</text>
</comment>
<dbReference type="Gene3D" id="3.30.1450.10">
    <property type="match status" value="2"/>
</dbReference>
<accession>A0ABT2F4R7</accession>
<dbReference type="EMBL" id="JANUXX010000001">
    <property type="protein sequence ID" value="MCS4487471.1"/>
    <property type="molecule type" value="Genomic_DNA"/>
</dbReference>
<organism evidence="3 4">
    <name type="scientific">Streptococcus sciuri</name>
    <dbReference type="NCBI Taxonomy" id="2973939"/>
    <lineage>
        <taxon>Bacteria</taxon>
        <taxon>Bacillati</taxon>
        <taxon>Bacillota</taxon>
        <taxon>Bacilli</taxon>
        <taxon>Lactobacillales</taxon>
        <taxon>Streptococcaceae</taxon>
        <taxon>Streptococcus</taxon>
    </lineage>
</organism>
<sequence length="203" mass="22292">MKKLGRLILVCVFSAGLVACTPQKQSQTNSSTVTKVSNVPVKHQDVRLAFNNITLGTVDSNFTGGTNLEQLKAMFGDPAQTFQTPAGDVTLDGYTWQFDSVTVTVYLLHDSAISRSISNFNFIRYNTITPDKIAKITDNMTFQQAIDLLGQPDTYSESSSSEHVKLQAIWISGIKGTDNKTTPQITLDFINNQLTHKSIVGIK</sequence>